<keyword evidence="1" id="KW-0175">Coiled coil</keyword>
<accession>A0ABR2KLP2</accession>
<dbReference type="Proteomes" id="UP001470230">
    <property type="component" value="Unassembled WGS sequence"/>
</dbReference>
<reference evidence="2 3" key="1">
    <citation type="submission" date="2024-04" db="EMBL/GenBank/DDBJ databases">
        <title>Tritrichomonas musculus Genome.</title>
        <authorList>
            <person name="Alves-Ferreira E."/>
            <person name="Grigg M."/>
            <person name="Lorenzi H."/>
            <person name="Galac M."/>
        </authorList>
    </citation>
    <scope>NUCLEOTIDE SEQUENCE [LARGE SCALE GENOMIC DNA]</scope>
    <source>
        <strain evidence="2 3">EAF2021</strain>
    </source>
</reference>
<keyword evidence="3" id="KW-1185">Reference proteome</keyword>
<feature type="coiled-coil region" evidence="1">
    <location>
        <begin position="229"/>
        <end position="314"/>
    </location>
</feature>
<evidence type="ECO:0000313" key="3">
    <source>
        <dbReference type="Proteomes" id="UP001470230"/>
    </source>
</evidence>
<dbReference type="EMBL" id="JAPFFF010000004">
    <property type="protein sequence ID" value="KAK8892009.1"/>
    <property type="molecule type" value="Genomic_DNA"/>
</dbReference>
<gene>
    <name evidence="2" type="ORF">M9Y10_029231</name>
</gene>
<evidence type="ECO:0000313" key="2">
    <source>
        <dbReference type="EMBL" id="KAK8892009.1"/>
    </source>
</evidence>
<feature type="coiled-coil region" evidence="1">
    <location>
        <begin position="341"/>
        <end position="415"/>
    </location>
</feature>
<sequence>MALTPPQTPTTSLPEFESFTLKRGTCSYTFENDIFMKMSKKCQRLIADGITEETIQQQIRPDTFEAFYLACTLRPFKVTSQNAYELKKLSEDWEVNSLLKFVNEYIDKKGLQPPPEVDFLGILLDHLKNNVDDPKDVENVSVYINHALEDPRLAELPPEVIFRVVNQADPDQVCMDKLTTFTLHLFETKPTSAVPLVLLLDFDHMPKEQRDIIFQNKDVHELNIGYFLIQALSSARNKAEKDLNAAKTELENKLNDIRDNVKDDQDETFRRIKSKQEGELNQLQEQLDEMAKSLEELEENAKAQRTTVEAAGQQHEKTFGELTTKLTTIDELIEKRNAESKGASEQVAQEVAQQMDQLREEMDGTVQKSKQEDTARVRKLETDAKEVIDGQQKRLKELKKSADDLVNMLNGTNNNLYDLKAKLAAKIVRDRLRYDKFIRKTDNRFELFTQEPGLWGLKEDAVQGAEQFIQEIEDQVDKFCPIRGKATDQQKQNANQS</sequence>
<name>A0ABR2KLP2_9EUKA</name>
<proteinExistence type="predicted"/>
<protein>
    <submittedName>
        <fullName evidence="2">Uncharacterized protein</fullName>
    </submittedName>
</protein>
<organism evidence="2 3">
    <name type="scientific">Tritrichomonas musculus</name>
    <dbReference type="NCBI Taxonomy" id="1915356"/>
    <lineage>
        <taxon>Eukaryota</taxon>
        <taxon>Metamonada</taxon>
        <taxon>Parabasalia</taxon>
        <taxon>Tritrichomonadida</taxon>
        <taxon>Tritrichomonadidae</taxon>
        <taxon>Tritrichomonas</taxon>
    </lineage>
</organism>
<comment type="caution">
    <text evidence="2">The sequence shown here is derived from an EMBL/GenBank/DDBJ whole genome shotgun (WGS) entry which is preliminary data.</text>
</comment>
<evidence type="ECO:0000256" key="1">
    <source>
        <dbReference type="SAM" id="Coils"/>
    </source>
</evidence>